<sequence>MGYRLPFVTTIATFLLLIAGALVVGFDAGLACSDWPLCNGHIIPPMEGKIIIEYTHRMLSTGVGFLMLANLYLAWRKRKESPIVLKLVVLSFVMLLFVAVLGGINVLKKLPPGFTAMDTSFAILLFSTFVVLTGVTLANVRKKQNEFREDRQVRSMFKPALIVAIAIYADYVLGAFIKHSDAGQVWVNGKTSLLNNIISTPAIATTLMYIHVLATLLIVFSSLWLFFYARLRKVLKGQAIAMLILLALQPVTGFVTIVTGLAVVTNVIHMAIAALMMALAAFIATEAKLGANLLHTNDKKSSAVSSKEQSIVNLG</sequence>
<comment type="pathway">
    <text evidence="11">Porphyrin-containing compound metabolism.</text>
</comment>
<dbReference type="EMBL" id="LGUG01000004">
    <property type="protein sequence ID" value="KON94752.1"/>
    <property type="molecule type" value="Genomic_DNA"/>
</dbReference>
<evidence type="ECO:0000313" key="16">
    <source>
        <dbReference type="Proteomes" id="UP000182836"/>
    </source>
</evidence>
<keyword evidence="6" id="KW-0560">Oxidoreductase</keyword>
<dbReference type="Proteomes" id="UP000182836">
    <property type="component" value="Unassembled WGS sequence"/>
</dbReference>
<dbReference type="InterPro" id="IPR003780">
    <property type="entry name" value="COX15/CtaA_fam"/>
</dbReference>
<evidence type="ECO:0000256" key="11">
    <source>
        <dbReference type="ARBA" id="ARBA00023444"/>
    </source>
</evidence>
<evidence type="ECO:0000256" key="2">
    <source>
        <dbReference type="ARBA" id="ARBA00022475"/>
    </source>
</evidence>
<dbReference type="GeneID" id="42304344"/>
<dbReference type="GO" id="GO:0006784">
    <property type="term" value="P:heme A biosynthetic process"/>
    <property type="evidence" value="ECO:0007669"/>
    <property type="project" value="InterPro"/>
</dbReference>
<reference evidence="13 15" key="1">
    <citation type="submission" date="2015-07" db="EMBL/GenBank/DDBJ databases">
        <title>Fjat-14205 dsm 2895.</title>
        <authorList>
            <person name="Liu B."/>
            <person name="Wang J."/>
            <person name="Zhu Y."/>
            <person name="Liu G."/>
            <person name="Chen Q."/>
            <person name="Chen Z."/>
            <person name="Lan J."/>
            <person name="Che J."/>
            <person name="Ge C."/>
            <person name="Shi H."/>
            <person name="Pan Z."/>
            <person name="Liu X."/>
        </authorList>
    </citation>
    <scope>NUCLEOTIDE SEQUENCE [LARGE SCALE GENOMIC DNA]</scope>
    <source>
        <strain evidence="13 15">DSM 2895</strain>
    </source>
</reference>
<keyword evidence="8" id="KW-0350">Heme biosynthesis</keyword>
<evidence type="ECO:0000256" key="5">
    <source>
        <dbReference type="ARBA" id="ARBA00022989"/>
    </source>
</evidence>
<evidence type="ECO:0000256" key="7">
    <source>
        <dbReference type="ARBA" id="ARBA00023004"/>
    </source>
</evidence>
<name>A0A0D1UW48_ANEMI</name>
<dbReference type="InterPro" id="IPR050450">
    <property type="entry name" value="COX15/CtaA_HemeA_synthase"/>
</dbReference>
<dbReference type="STRING" id="47500.AF333_03870"/>
<gene>
    <name evidence="13" type="ORF">AF333_03870</name>
    <name evidence="14" type="ORF">SAMN04487909_11255</name>
</gene>
<evidence type="ECO:0000256" key="6">
    <source>
        <dbReference type="ARBA" id="ARBA00023002"/>
    </source>
</evidence>
<accession>A0A0D1UW48</accession>
<evidence type="ECO:0000256" key="1">
    <source>
        <dbReference type="ARBA" id="ARBA00004141"/>
    </source>
</evidence>
<evidence type="ECO:0000256" key="3">
    <source>
        <dbReference type="ARBA" id="ARBA00022692"/>
    </source>
</evidence>
<feature type="transmembrane region" description="Helical" evidence="12">
    <location>
        <begin position="160"/>
        <end position="177"/>
    </location>
</feature>
<feature type="transmembrane region" description="Helical" evidence="12">
    <location>
        <begin position="267"/>
        <end position="285"/>
    </location>
</feature>
<keyword evidence="15" id="KW-1185">Reference proteome</keyword>
<keyword evidence="4" id="KW-0479">Metal-binding</keyword>
<proteinExistence type="predicted"/>
<keyword evidence="3 12" id="KW-0812">Transmembrane</keyword>
<keyword evidence="9 12" id="KW-0472">Membrane</keyword>
<feature type="transmembrane region" description="Helical" evidence="12">
    <location>
        <begin position="87"/>
        <end position="107"/>
    </location>
</feature>
<feature type="transmembrane region" description="Helical" evidence="12">
    <location>
        <begin position="119"/>
        <end position="140"/>
    </location>
</feature>
<dbReference type="GO" id="GO:0046872">
    <property type="term" value="F:metal ion binding"/>
    <property type="evidence" value="ECO:0007669"/>
    <property type="project" value="UniProtKB-KW"/>
</dbReference>
<feature type="transmembrane region" description="Helical" evidence="12">
    <location>
        <begin position="239"/>
        <end position="261"/>
    </location>
</feature>
<comment type="subcellular location">
    <subcellularLocation>
        <location evidence="1">Membrane</location>
        <topology evidence="1">Multi-pass membrane protein</topology>
    </subcellularLocation>
</comment>
<evidence type="ECO:0000256" key="10">
    <source>
        <dbReference type="ARBA" id="ARBA00023157"/>
    </source>
</evidence>
<evidence type="ECO:0000313" key="15">
    <source>
        <dbReference type="Proteomes" id="UP000037269"/>
    </source>
</evidence>
<evidence type="ECO:0000313" key="14">
    <source>
        <dbReference type="EMBL" id="SDJ12168.1"/>
    </source>
</evidence>
<dbReference type="Proteomes" id="UP000037269">
    <property type="component" value="Unassembled WGS sequence"/>
</dbReference>
<dbReference type="PANTHER" id="PTHR35457:SF1">
    <property type="entry name" value="HEME A SYNTHASE"/>
    <property type="match status" value="1"/>
</dbReference>
<dbReference type="PATRIC" id="fig|47500.8.peg.4075"/>
<dbReference type="GO" id="GO:0016491">
    <property type="term" value="F:oxidoreductase activity"/>
    <property type="evidence" value="ECO:0007669"/>
    <property type="project" value="UniProtKB-KW"/>
</dbReference>
<keyword evidence="10" id="KW-1015">Disulfide bond</keyword>
<evidence type="ECO:0000256" key="12">
    <source>
        <dbReference type="SAM" id="Phobius"/>
    </source>
</evidence>
<dbReference type="GO" id="GO:0016020">
    <property type="term" value="C:membrane"/>
    <property type="evidence" value="ECO:0007669"/>
    <property type="project" value="UniProtKB-SubCell"/>
</dbReference>
<evidence type="ECO:0000313" key="13">
    <source>
        <dbReference type="EMBL" id="KON94752.1"/>
    </source>
</evidence>
<dbReference type="AlphaFoldDB" id="A0A0D1UW48"/>
<keyword evidence="7" id="KW-0408">Iron</keyword>
<evidence type="ECO:0000256" key="8">
    <source>
        <dbReference type="ARBA" id="ARBA00023133"/>
    </source>
</evidence>
<dbReference type="EMBL" id="FNED01000012">
    <property type="protein sequence ID" value="SDJ12168.1"/>
    <property type="molecule type" value="Genomic_DNA"/>
</dbReference>
<protein>
    <submittedName>
        <fullName evidence="14">Cytochrome c oxidase assembly protein subunit 15</fullName>
    </submittedName>
</protein>
<feature type="transmembrane region" description="Helical" evidence="12">
    <location>
        <begin position="54"/>
        <end position="75"/>
    </location>
</feature>
<keyword evidence="5 12" id="KW-1133">Transmembrane helix</keyword>
<dbReference type="RefSeq" id="WP_043068511.1">
    <property type="nucleotide sequence ID" value="NZ_BJOA01000075.1"/>
</dbReference>
<feature type="transmembrane region" description="Helical" evidence="12">
    <location>
        <begin position="197"/>
        <end position="227"/>
    </location>
</feature>
<dbReference type="Pfam" id="PF02628">
    <property type="entry name" value="COX15-CtaA"/>
    <property type="match status" value="1"/>
</dbReference>
<organism evidence="13 15">
    <name type="scientific">Aneurinibacillus migulanus</name>
    <name type="common">Bacillus migulanus</name>
    <dbReference type="NCBI Taxonomy" id="47500"/>
    <lineage>
        <taxon>Bacteria</taxon>
        <taxon>Bacillati</taxon>
        <taxon>Bacillota</taxon>
        <taxon>Bacilli</taxon>
        <taxon>Bacillales</taxon>
        <taxon>Paenibacillaceae</taxon>
        <taxon>Aneurinibacillus group</taxon>
        <taxon>Aneurinibacillus</taxon>
    </lineage>
</organism>
<evidence type="ECO:0000256" key="9">
    <source>
        <dbReference type="ARBA" id="ARBA00023136"/>
    </source>
</evidence>
<dbReference type="PANTHER" id="PTHR35457">
    <property type="entry name" value="HEME A SYNTHASE"/>
    <property type="match status" value="1"/>
</dbReference>
<reference evidence="14 16" key="2">
    <citation type="submission" date="2016-10" db="EMBL/GenBank/DDBJ databases">
        <authorList>
            <person name="de Groot N.N."/>
        </authorList>
    </citation>
    <scope>NUCLEOTIDE SEQUENCE [LARGE SCALE GENOMIC DNA]</scope>
    <source>
        <strain evidence="14 16">DSM 2895</strain>
    </source>
</reference>
<evidence type="ECO:0000256" key="4">
    <source>
        <dbReference type="ARBA" id="ARBA00022723"/>
    </source>
</evidence>
<keyword evidence="2" id="KW-1003">Cell membrane</keyword>
<dbReference type="OrthoDB" id="9816428at2"/>
<feature type="transmembrane region" description="Helical" evidence="12">
    <location>
        <begin position="7"/>
        <end position="26"/>
    </location>
</feature>